<evidence type="ECO:0000256" key="1">
    <source>
        <dbReference type="SAM" id="MobiDB-lite"/>
    </source>
</evidence>
<reference evidence="2 3" key="1">
    <citation type="journal article" date="2013" name="Proc. Natl. Acad. Sci. U.S.A.">
        <title>The king cobra genome reveals dynamic gene evolution and adaptation in the snake venom system.</title>
        <authorList>
            <person name="Vonk F.J."/>
            <person name="Casewell N.R."/>
            <person name="Henkel C.V."/>
            <person name="Heimberg A.M."/>
            <person name="Jansen H.J."/>
            <person name="McCleary R.J."/>
            <person name="Kerkkamp H.M."/>
            <person name="Vos R.A."/>
            <person name="Guerreiro I."/>
            <person name="Calvete J.J."/>
            <person name="Wuster W."/>
            <person name="Woods A.E."/>
            <person name="Logan J.M."/>
            <person name="Harrison R.A."/>
            <person name="Castoe T.A."/>
            <person name="de Koning A.P."/>
            <person name="Pollock D.D."/>
            <person name="Yandell M."/>
            <person name="Calderon D."/>
            <person name="Renjifo C."/>
            <person name="Currier R.B."/>
            <person name="Salgado D."/>
            <person name="Pla D."/>
            <person name="Sanz L."/>
            <person name="Hyder A.S."/>
            <person name="Ribeiro J.M."/>
            <person name="Arntzen J.W."/>
            <person name="van den Thillart G.E."/>
            <person name="Boetzer M."/>
            <person name="Pirovano W."/>
            <person name="Dirks R.P."/>
            <person name="Spaink H.P."/>
            <person name="Duboule D."/>
            <person name="McGlinn E."/>
            <person name="Kini R.M."/>
            <person name="Richardson M.K."/>
        </authorList>
    </citation>
    <scope>NUCLEOTIDE SEQUENCE</scope>
    <source>
        <tissue evidence="2">Blood</tissue>
    </source>
</reference>
<name>V8PEL2_OPHHA</name>
<evidence type="ECO:0000313" key="2">
    <source>
        <dbReference type="EMBL" id="ETE72800.1"/>
    </source>
</evidence>
<feature type="non-terminal residue" evidence="2">
    <location>
        <position position="1"/>
    </location>
</feature>
<accession>V8PEL2</accession>
<organism evidence="2 3">
    <name type="scientific">Ophiophagus hannah</name>
    <name type="common">King cobra</name>
    <name type="synonym">Naja hannah</name>
    <dbReference type="NCBI Taxonomy" id="8665"/>
    <lineage>
        <taxon>Eukaryota</taxon>
        <taxon>Metazoa</taxon>
        <taxon>Chordata</taxon>
        <taxon>Craniata</taxon>
        <taxon>Vertebrata</taxon>
        <taxon>Euteleostomi</taxon>
        <taxon>Lepidosauria</taxon>
        <taxon>Squamata</taxon>
        <taxon>Bifurcata</taxon>
        <taxon>Unidentata</taxon>
        <taxon>Episquamata</taxon>
        <taxon>Toxicofera</taxon>
        <taxon>Serpentes</taxon>
        <taxon>Colubroidea</taxon>
        <taxon>Elapidae</taxon>
        <taxon>Elapinae</taxon>
        <taxon>Ophiophagus</taxon>
    </lineage>
</organism>
<feature type="region of interest" description="Disordered" evidence="1">
    <location>
        <begin position="300"/>
        <end position="343"/>
    </location>
</feature>
<gene>
    <name evidence="2" type="primary">FOSL2</name>
    <name evidence="2" type="ORF">L345_01372</name>
</gene>
<keyword evidence="3" id="KW-1185">Reference proteome</keyword>
<dbReference type="EMBL" id="AZIM01000176">
    <property type="protein sequence ID" value="ETE72800.1"/>
    <property type="molecule type" value="Genomic_DNA"/>
</dbReference>
<sequence length="381" mass="41633">MYQDFPANFDTSSRGSSTSPGHPETYSSITTQQVGVSPGTLVAKLPKSGSDIEALFLPGHVSFLLSQIHPLSPVCGPPLSFYCNVTLRSSAPFPRTLLTPRERSQLLNQIVKFANHTPVHLLCERLDLSLSRRLEGSSGRRVSFGLQSNSRLSARSHLKRRRKRPRLFKSWGGCGARREREKERESPWKLVGRRHSPIGRGWGGAGGPLPSLVFLFFLGKELHGCPCPRDPLAGILKSSSRTRTLRPLGGLAFRSLCWPLVEPKAMRQRRAVGRVGGCFGSLGFGGGVVSSGKGGIFGPFSPEEGIGGKGSLSGRQSKNPGRRESLSGHLHAQSHTRQVKGLGGRAKERSWFLLWTFKSAEEEMNQVPACKQQPKCRSGHL</sequence>
<feature type="region of interest" description="Disordered" evidence="1">
    <location>
        <begin position="1"/>
        <end position="30"/>
    </location>
</feature>
<protein>
    <submittedName>
        <fullName evidence="2">Fos-related antigen 2</fullName>
    </submittedName>
</protein>
<evidence type="ECO:0000313" key="3">
    <source>
        <dbReference type="Proteomes" id="UP000018936"/>
    </source>
</evidence>
<proteinExistence type="predicted"/>
<feature type="compositionally biased region" description="Polar residues" evidence="1">
    <location>
        <begin position="9"/>
        <end position="30"/>
    </location>
</feature>
<dbReference type="AlphaFoldDB" id="V8PEL2"/>
<dbReference type="Proteomes" id="UP000018936">
    <property type="component" value="Unassembled WGS sequence"/>
</dbReference>
<comment type="caution">
    <text evidence="2">The sequence shown here is derived from an EMBL/GenBank/DDBJ whole genome shotgun (WGS) entry which is preliminary data.</text>
</comment>